<dbReference type="EMBL" id="JBANDL010000002">
    <property type="protein sequence ID" value="MEI2456399.1"/>
    <property type="molecule type" value="Genomic_DNA"/>
</dbReference>
<comment type="caution">
    <text evidence="2">The sequence shown here is derived from an EMBL/GenBank/DDBJ whole genome shotgun (WGS) entry which is preliminary data.</text>
</comment>
<name>A0ABU8D5W3_9GAMM</name>
<evidence type="ECO:0000256" key="1">
    <source>
        <dbReference type="SAM" id="MobiDB-lite"/>
    </source>
</evidence>
<dbReference type="Proteomes" id="UP001387215">
    <property type="component" value="Unassembled WGS sequence"/>
</dbReference>
<reference evidence="2 3" key="1">
    <citation type="submission" date="2024-02" db="EMBL/GenBank/DDBJ databases">
        <title>Lysobacter Genome Sequencing and Mining.</title>
        <authorList>
            <person name="Bierman J."/>
            <person name="Walker M.C."/>
        </authorList>
    </citation>
    <scope>NUCLEOTIDE SEQUENCE [LARGE SCALE GENOMIC DNA]</scope>
    <source>
        <strain evidence="2 3">PB6250</strain>
    </source>
</reference>
<feature type="region of interest" description="Disordered" evidence="1">
    <location>
        <begin position="1"/>
        <end position="34"/>
    </location>
</feature>
<gene>
    <name evidence="2" type="ORF">V2J18_17180</name>
</gene>
<sequence>MQLTRRAPANRPIDRSPARPMHGRNAIGPVNDLRSNPRNALIVRQSNRTIGIARSPFLIAERLATGETACADDRRIGRSDRYDASALPRPIAVAIRVRSGVTAIPDRICADLQEEIRNTAIVQKTQGGLFV</sequence>
<organism evidence="2 3">
    <name type="scientific">Lysobacter firmicutimachus</name>
    <dbReference type="NCBI Taxonomy" id="1792846"/>
    <lineage>
        <taxon>Bacteria</taxon>
        <taxon>Pseudomonadati</taxon>
        <taxon>Pseudomonadota</taxon>
        <taxon>Gammaproteobacteria</taxon>
        <taxon>Lysobacterales</taxon>
        <taxon>Lysobacteraceae</taxon>
        <taxon>Lysobacter</taxon>
    </lineage>
</organism>
<proteinExistence type="predicted"/>
<accession>A0ABU8D5W3</accession>
<protein>
    <submittedName>
        <fullName evidence="2">Uncharacterized protein</fullName>
    </submittedName>
</protein>
<evidence type="ECO:0000313" key="3">
    <source>
        <dbReference type="Proteomes" id="UP001387215"/>
    </source>
</evidence>
<dbReference type="RefSeq" id="WP_141233451.1">
    <property type="nucleotide sequence ID" value="NZ_JBANDL010000002.1"/>
</dbReference>
<evidence type="ECO:0000313" key="2">
    <source>
        <dbReference type="EMBL" id="MEI2456399.1"/>
    </source>
</evidence>
<keyword evidence="3" id="KW-1185">Reference proteome</keyword>